<keyword evidence="1" id="KW-0472">Membrane</keyword>
<gene>
    <name evidence="2" type="ORF">MNV_20012</name>
</gene>
<dbReference type="RefSeq" id="WP_096205053.1">
    <property type="nucleotide sequence ID" value="NZ_FZMP01000112.1"/>
</dbReference>
<sequence>MTEAKSTKVKSIIPFDQPIKIALLFFHFIGFSIWYGGAVIGAEASATFPVMAVVSGVLLVVRELYKDGFVWLIVTEGALTIVKVALLVVASTLMRYEVPILSIVILCGLLSSHLPERIREKLIVGWGYYQ</sequence>
<evidence type="ECO:0000313" key="3">
    <source>
        <dbReference type="Proteomes" id="UP000218615"/>
    </source>
</evidence>
<reference evidence="3" key="1">
    <citation type="submission" date="2017-06" db="EMBL/GenBank/DDBJ databases">
        <authorList>
            <person name="Cremers G."/>
        </authorList>
    </citation>
    <scope>NUCLEOTIDE SEQUENCE [LARGE SCALE GENOMIC DNA]</scope>
</reference>
<protein>
    <submittedName>
        <fullName evidence="2">Uncharacterized protein</fullName>
    </submittedName>
</protein>
<dbReference type="EMBL" id="FZMP01000112">
    <property type="protein sequence ID" value="SNQ60636.1"/>
    <property type="molecule type" value="Genomic_DNA"/>
</dbReference>
<name>A0A284VMX7_9EURY</name>
<evidence type="ECO:0000313" key="2">
    <source>
        <dbReference type="EMBL" id="SNQ60636.1"/>
    </source>
</evidence>
<keyword evidence="1" id="KW-1133">Transmembrane helix</keyword>
<evidence type="ECO:0000256" key="1">
    <source>
        <dbReference type="SAM" id="Phobius"/>
    </source>
</evidence>
<keyword evidence="1" id="KW-0812">Transmembrane</keyword>
<feature type="transmembrane region" description="Helical" evidence="1">
    <location>
        <begin position="44"/>
        <end position="61"/>
    </location>
</feature>
<feature type="transmembrane region" description="Helical" evidence="1">
    <location>
        <begin position="68"/>
        <end position="90"/>
    </location>
</feature>
<keyword evidence="3" id="KW-1185">Reference proteome</keyword>
<proteinExistence type="predicted"/>
<dbReference type="Proteomes" id="UP000218615">
    <property type="component" value="Unassembled WGS sequence"/>
</dbReference>
<feature type="transmembrane region" description="Helical" evidence="1">
    <location>
        <begin position="21"/>
        <end position="38"/>
    </location>
</feature>
<dbReference type="AlphaFoldDB" id="A0A284VMX7"/>
<organism evidence="2 3">
    <name type="scientific">Candidatus Methanoperedens nitratireducens</name>
    <dbReference type="NCBI Taxonomy" id="1392998"/>
    <lineage>
        <taxon>Archaea</taxon>
        <taxon>Methanobacteriati</taxon>
        <taxon>Methanobacteriota</taxon>
        <taxon>Stenosarchaea group</taxon>
        <taxon>Methanomicrobia</taxon>
        <taxon>Methanosarcinales</taxon>
        <taxon>ANME-2 cluster</taxon>
        <taxon>Candidatus Methanoperedentaceae</taxon>
        <taxon>Candidatus Methanoperedens</taxon>
    </lineage>
</organism>
<accession>A0A284VMX7</accession>